<evidence type="ECO:0000256" key="1">
    <source>
        <dbReference type="SAM" id="MobiDB-lite"/>
    </source>
</evidence>
<dbReference type="Proteomes" id="UP001629113">
    <property type="component" value="Unassembled WGS sequence"/>
</dbReference>
<feature type="region of interest" description="Disordered" evidence="1">
    <location>
        <begin position="1"/>
        <end position="92"/>
    </location>
</feature>
<name>A0ABR4PXI4_9HELO</name>
<protein>
    <submittedName>
        <fullName evidence="2">Tetratricopeptide repeat protein 15</fullName>
    </submittedName>
</protein>
<dbReference type="EMBL" id="JBFCZG010000001">
    <property type="protein sequence ID" value="KAL3428070.1"/>
    <property type="molecule type" value="Genomic_DNA"/>
</dbReference>
<keyword evidence="3" id="KW-1185">Reference proteome</keyword>
<dbReference type="PANTHER" id="PTHR21581">
    <property type="entry name" value="D-ALANYL-D-ALANINE CARBOXYPEPTIDASE"/>
    <property type="match status" value="1"/>
</dbReference>
<feature type="compositionally biased region" description="Low complexity" evidence="1">
    <location>
        <begin position="72"/>
        <end position="91"/>
    </location>
</feature>
<comment type="caution">
    <text evidence="2">The sequence shown here is derived from an EMBL/GenBank/DDBJ whole genome shotgun (WGS) entry which is preliminary data.</text>
</comment>
<organism evidence="2 3">
    <name type="scientific">Phlyctema vagabunda</name>
    <dbReference type="NCBI Taxonomy" id="108571"/>
    <lineage>
        <taxon>Eukaryota</taxon>
        <taxon>Fungi</taxon>
        <taxon>Dikarya</taxon>
        <taxon>Ascomycota</taxon>
        <taxon>Pezizomycotina</taxon>
        <taxon>Leotiomycetes</taxon>
        <taxon>Helotiales</taxon>
        <taxon>Dermateaceae</taxon>
        <taxon>Phlyctema</taxon>
    </lineage>
</organism>
<proteinExistence type="predicted"/>
<evidence type="ECO:0000313" key="3">
    <source>
        <dbReference type="Proteomes" id="UP001629113"/>
    </source>
</evidence>
<sequence length="465" mass="51628">MEDPSGNAPPQKHVRHGSAGRASVIRRNTRGPLDMNDSSAINPLSPLNRPGPQLLSPRSVASPRLQSPRLQSPGARSPGRSPSLPPSSLMPVTKDFSHLLRPEVYHPLPHLDIPPPFRSSPQQPEASTPLEVLLAHGHFRSAAIAAALLLTSNSPPVSSTDYEQIFFLLYTRLSCLILSGNTSFAAQEALALEDLNSAYYRSDMTGAHLVPWELRILAVRLQGMGFNDARRGVMGYYDLGREARTILSKLKSRHRTTSIESEKLSFQREIKLWETRLADLGIRVASALIEMEDLEGAALFMKSLEPTPAIAFQVALLWLCLGDIEAARLAITPLDKPQQPTTSKYLITQALACVAEGDYEVAVDKWQSLVGESLVHMEEGEQAMCRQNMAVTLIYLGRMDEAKRLLEREIENGFAFHALTFNLSTVYELCTERSRNLKINLAEKVAARDQVKNEGWEKVNMDFKL</sequence>
<gene>
    <name evidence="2" type="ORF">PVAG01_01579</name>
</gene>
<evidence type="ECO:0000313" key="2">
    <source>
        <dbReference type="EMBL" id="KAL3428070.1"/>
    </source>
</evidence>
<accession>A0ABR4PXI4</accession>
<dbReference type="PANTHER" id="PTHR21581:SF6">
    <property type="entry name" value="TRAFFICKING PROTEIN PARTICLE COMPLEX SUBUNIT 12"/>
    <property type="match status" value="1"/>
</dbReference>
<dbReference type="Gene3D" id="1.25.40.10">
    <property type="entry name" value="Tetratricopeptide repeat domain"/>
    <property type="match status" value="1"/>
</dbReference>
<dbReference type="SUPFAM" id="SSF48452">
    <property type="entry name" value="TPR-like"/>
    <property type="match status" value="1"/>
</dbReference>
<dbReference type="InterPro" id="IPR011990">
    <property type="entry name" value="TPR-like_helical_dom_sf"/>
</dbReference>
<reference evidence="2 3" key="1">
    <citation type="submission" date="2024-06" db="EMBL/GenBank/DDBJ databases">
        <title>Complete genome of Phlyctema vagabunda strain 19-DSS-EL-015.</title>
        <authorList>
            <person name="Fiorenzani C."/>
        </authorList>
    </citation>
    <scope>NUCLEOTIDE SEQUENCE [LARGE SCALE GENOMIC DNA]</scope>
    <source>
        <strain evidence="2 3">19-DSS-EL-015</strain>
    </source>
</reference>